<dbReference type="PROSITE" id="PS50151">
    <property type="entry name" value="UVR"/>
    <property type="match status" value="1"/>
</dbReference>
<evidence type="ECO:0000259" key="3">
    <source>
        <dbReference type="PROSITE" id="PS50151"/>
    </source>
</evidence>
<comment type="caution">
    <text evidence="4">The sequence shown here is derived from an EMBL/GenBank/DDBJ whole genome shotgun (WGS) entry which is preliminary data.</text>
</comment>
<dbReference type="RefSeq" id="WP_113961432.1">
    <property type="nucleotide sequence ID" value="NZ_QNRR01000013.1"/>
</dbReference>
<dbReference type="GO" id="GO:0005507">
    <property type="term" value="F:copper ion binding"/>
    <property type="evidence" value="ECO:0007669"/>
    <property type="project" value="TreeGrafter"/>
</dbReference>
<dbReference type="InterPro" id="IPR036876">
    <property type="entry name" value="UVR_dom_sf"/>
</dbReference>
<feature type="domain" description="UVR" evidence="3">
    <location>
        <begin position="154"/>
        <end position="189"/>
    </location>
</feature>
<dbReference type="InterPro" id="IPR001943">
    <property type="entry name" value="UVR_dom"/>
</dbReference>
<keyword evidence="4" id="KW-0418">Kinase</keyword>
<dbReference type="GO" id="GO:1990170">
    <property type="term" value="P:stress response to cadmium ion"/>
    <property type="evidence" value="ECO:0007669"/>
    <property type="project" value="TreeGrafter"/>
</dbReference>
<feature type="compositionally biased region" description="Pro residues" evidence="2">
    <location>
        <begin position="141"/>
        <end position="151"/>
    </location>
</feature>
<feature type="region of interest" description="Disordered" evidence="2">
    <location>
        <begin position="112"/>
        <end position="160"/>
    </location>
</feature>
<evidence type="ECO:0000256" key="2">
    <source>
        <dbReference type="SAM" id="MobiDB-lite"/>
    </source>
</evidence>
<organism evidence="4 5">
    <name type="scientific">Roseimicrobium gellanilyticum</name>
    <dbReference type="NCBI Taxonomy" id="748857"/>
    <lineage>
        <taxon>Bacteria</taxon>
        <taxon>Pseudomonadati</taxon>
        <taxon>Verrucomicrobiota</taxon>
        <taxon>Verrucomicrobiia</taxon>
        <taxon>Verrucomicrobiales</taxon>
        <taxon>Verrucomicrobiaceae</taxon>
        <taxon>Roseimicrobium</taxon>
    </lineage>
</organism>
<dbReference type="InterPro" id="IPR025542">
    <property type="entry name" value="YacH"/>
</dbReference>
<keyword evidence="1" id="KW-0227">DNA damage</keyword>
<name>A0A366H6J0_9BACT</name>
<dbReference type="Proteomes" id="UP000253426">
    <property type="component" value="Unassembled WGS sequence"/>
</dbReference>
<dbReference type="GO" id="GO:0009432">
    <property type="term" value="P:SOS response"/>
    <property type="evidence" value="ECO:0007669"/>
    <property type="project" value="UniProtKB-KW"/>
</dbReference>
<evidence type="ECO:0000256" key="1">
    <source>
        <dbReference type="ARBA" id="ARBA00023236"/>
    </source>
</evidence>
<dbReference type="EMBL" id="QNRR01000013">
    <property type="protein sequence ID" value="RBP37738.1"/>
    <property type="molecule type" value="Genomic_DNA"/>
</dbReference>
<evidence type="ECO:0000313" key="5">
    <source>
        <dbReference type="Proteomes" id="UP000253426"/>
    </source>
</evidence>
<keyword evidence="4" id="KW-0808">Transferase</keyword>
<keyword evidence="5" id="KW-1185">Reference proteome</keyword>
<proteinExistence type="predicted"/>
<dbReference type="GO" id="GO:0046870">
    <property type="term" value="F:cadmium ion binding"/>
    <property type="evidence" value="ECO:0007669"/>
    <property type="project" value="TreeGrafter"/>
</dbReference>
<dbReference type="PANTHER" id="PTHR38430">
    <property type="entry name" value="PROTEIN-ARGININE KINASE ACTIVATOR PROTEIN"/>
    <property type="match status" value="1"/>
</dbReference>
<dbReference type="GO" id="GO:0050897">
    <property type="term" value="F:cobalt ion binding"/>
    <property type="evidence" value="ECO:0007669"/>
    <property type="project" value="TreeGrafter"/>
</dbReference>
<keyword evidence="1" id="KW-0742">SOS response</keyword>
<gene>
    <name evidence="4" type="ORF">DES53_113120</name>
</gene>
<dbReference type="GO" id="GO:1990169">
    <property type="term" value="P:stress response to copper ion"/>
    <property type="evidence" value="ECO:0007669"/>
    <property type="project" value="TreeGrafter"/>
</dbReference>
<accession>A0A366H6J0</accession>
<reference evidence="4 5" key="1">
    <citation type="submission" date="2018-06" db="EMBL/GenBank/DDBJ databases">
        <title>Genomic Encyclopedia of Type Strains, Phase IV (KMG-IV): sequencing the most valuable type-strain genomes for metagenomic binning, comparative biology and taxonomic classification.</title>
        <authorList>
            <person name="Goeker M."/>
        </authorList>
    </citation>
    <scope>NUCLEOTIDE SEQUENCE [LARGE SCALE GENOMIC DNA]</scope>
    <source>
        <strain evidence="4 5">DSM 25532</strain>
    </source>
</reference>
<dbReference type="GO" id="GO:0008270">
    <property type="term" value="F:zinc ion binding"/>
    <property type="evidence" value="ECO:0007669"/>
    <property type="project" value="TreeGrafter"/>
</dbReference>
<dbReference type="GO" id="GO:0016301">
    <property type="term" value="F:kinase activity"/>
    <property type="evidence" value="ECO:0007669"/>
    <property type="project" value="UniProtKB-KW"/>
</dbReference>
<dbReference type="SUPFAM" id="SSF46600">
    <property type="entry name" value="C-terminal UvrC-binding domain of UvrB"/>
    <property type="match status" value="1"/>
</dbReference>
<dbReference type="Pfam" id="PF02151">
    <property type="entry name" value="UVR"/>
    <property type="match status" value="1"/>
</dbReference>
<protein>
    <submittedName>
        <fullName evidence="4">Protein arginine kinase activator</fullName>
    </submittedName>
</protein>
<dbReference type="PIRSF" id="PIRSF015034">
    <property type="entry name" value="YacH"/>
    <property type="match status" value="1"/>
</dbReference>
<dbReference type="PANTHER" id="PTHR38430:SF1">
    <property type="entry name" value="PROTEIN-ARGININE KINASE ACTIVATOR PROTEIN"/>
    <property type="match status" value="1"/>
</dbReference>
<dbReference type="Gene3D" id="4.10.860.10">
    <property type="entry name" value="UVR domain"/>
    <property type="match status" value="1"/>
</dbReference>
<evidence type="ECO:0000313" key="4">
    <source>
        <dbReference type="EMBL" id="RBP37738.1"/>
    </source>
</evidence>
<sequence length="192" mass="20840">MKCDMCDNEATVFLTQIVDGKMTKANLCEKCSKEKGVTDPAGFQLADFLLGTGQQKKSRAAAVEDDTLACPACGFTRAHLKKIGRMGCPECYHTFADDLENMLRAMHKGTRHVGKVPGKQPAFSSSAPAREEIGRPAPVATAPPPPAPKPVSPKKRMADLKAQIERAVAEERFEDAAKLRDEIRALESETQA</sequence>
<dbReference type="AlphaFoldDB" id="A0A366H6J0"/>
<dbReference type="OrthoDB" id="9788704at2"/>